<protein>
    <submittedName>
        <fullName evidence="2">N-acetyltransferase</fullName>
    </submittedName>
</protein>
<dbReference type="SUPFAM" id="SSF55729">
    <property type="entry name" value="Acyl-CoA N-acyltransferases (Nat)"/>
    <property type="match status" value="1"/>
</dbReference>
<dbReference type="RefSeq" id="WP_236133876.1">
    <property type="nucleotide sequence ID" value="NZ_JAKGTH010000008.1"/>
</dbReference>
<dbReference type="PROSITE" id="PS51186">
    <property type="entry name" value="GNAT"/>
    <property type="match status" value="1"/>
</dbReference>
<dbReference type="EMBL" id="JAKGTH010000008">
    <property type="protein sequence ID" value="MCF4101727.1"/>
    <property type="molecule type" value="Genomic_DNA"/>
</dbReference>
<gene>
    <name evidence="2" type="ORF">L1I30_08625</name>
</gene>
<organism evidence="2 3">
    <name type="scientific">Gillisia lutea</name>
    <dbReference type="NCBI Taxonomy" id="2909668"/>
    <lineage>
        <taxon>Bacteria</taxon>
        <taxon>Pseudomonadati</taxon>
        <taxon>Bacteroidota</taxon>
        <taxon>Flavobacteriia</taxon>
        <taxon>Flavobacteriales</taxon>
        <taxon>Flavobacteriaceae</taxon>
        <taxon>Gillisia</taxon>
    </lineage>
</organism>
<dbReference type="InterPro" id="IPR016181">
    <property type="entry name" value="Acyl_CoA_acyltransferase"/>
</dbReference>
<evidence type="ECO:0000313" key="3">
    <source>
        <dbReference type="Proteomes" id="UP001179363"/>
    </source>
</evidence>
<accession>A0ABS9EFR5</accession>
<keyword evidence="3" id="KW-1185">Reference proteome</keyword>
<dbReference type="Gene3D" id="3.40.630.30">
    <property type="match status" value="1"/>
</dbReference>
<comment type="caution">
    <text evidence="2">The sequence shown here is derived from an EMBL/GenBank/DDBJ whole genome shotgun (WGS) entry which is preliminary data.</text>
</comment>
<proteinExistence type="predicted"/>
<dbReference type="Pfam" id="PF00583">
    <property type="entry name" value="Acetyltransf_1"/>
    <property type="match status" value="1"/>
</dbReference>
<name>A0ABS9EFR5_9FLAO</name>
<reference evidence="2" key="1">
    <citation type="submission" date="2022-01" db="EMBL/GenBank/DDBJ databases">
        <title>Gillisia lutea sp. nov., isolated from marine plastic residues from the Malvarosa beach (Valencia, Spain).</title>
        <authorList>
            <person name="Vidal-Verdu A."/>
            <person name="Molina-Menor E."/>
            <person name="Satari L."/>
            <person name="Pascual J."/>
            <person name="Pereto J."/>
            <person name="Porcar M."/>
        </authorList>
    </citation>
    <scope>NUCLEOTIDE SEQUENCE</scope>
    <source>
        <strain evidence="2">M10.2A</strain>
    </source>
</reference>
<evidence type="ECO:0000313" key="2">
    <source>
        <dbReference type="EMBL" id="MCF4101727.1"/>
    </source>
</evidence>
<feature type="domain" description="N-acetyltransferase" evidence="1">
    <location>
        <begin position="5"/>
        <end position="186"/>
    </location>
</feature>
<sequence length="188" mass="21553">MKSEILFTIAEENDLSGILRLQHANSPANLSTEEMIKQGFITVIHSLEQLMLMNEIAPHIIGKSSNKVVAYLLAMTAASKNDIPILKPMFNIFDNLQYNSHPVSSYNYLVVGQVCVDKNYRGKGILDNCYNLYRKTYKNRFDFAITEIDARNLRSINAHKRIGFKELSTYRSGDGTNWIVIIWDWEQS</sequence>
<dbReference type="Proteomes" id="UP001179363">
    <property type="component" value="Unassembled WGS sequence"/>
</dbReference>
<evidence type="ECO:0000259" key="1">
    <source>
        <dbReference type="PROSITE" id="PS51186"/>
    </source>
</evidence>
<dbReference type="InterPro" id="IPR000182">
    <property type="entry name" value="GNAT_dom"/>
</dbReference>